<proteinExistence type="predicted"/>
<evidence type="ECO:0008006" key="6">
    <source>
        <dbReference type="Google" id="ProtNLM"/>
    </source>
</evidence>
<feature type="compositionally biased region" description="Polar residues" evidence="1">
    <location>
        <begin position="287"/>
        <end position="297"/>
    </location>
</feature>
<organism evidence="4 5">
    <name type="scientific">Auricularia subglabra (strain TFB-10046 / SS5)</name>
    <name type="common">White-rot fungus</name>
    <name type="synonym">Auricularia delicata (strain TFB10046)</name>
    <dbReference type="NCBI Taxonomy" id="717982"/>
    <lineage>
        <taxon>Eukaryota</taxon>
        <taxon>Fungi</taxon>
        <taxon>Dikarya</taxon>
        <taxon>Basidiomycota</taxon>
        <taxon>Agaricomycotina</taxon>
        <taxon>Agaricomycetes</taxon>
        <taxon>Auriculariales</taxon>
        <taxon>Auriculariaceae</taxon>
        <taxon>Auricularia</taxon>
    </lineage>
</organism>
<evidence type="ECO:0000313" key="5">
    <source>
        <dbReference type="Proteomes" id="UP000006514"/>
    </source>
</evidence>
<dbReference type="InParanoid" id="J0LGU1"/>
<protein>
    <recommendedName>
        <fullName evidence="6">Mid2 domain-containing protein</fullName>
    </recommendedName>
</protein>
<feature type="chain" id="PRO_5003735950" description="Mid2 domain-containing protein" evidence="3">
    <location>
        <begin position="25"/>
        <end position="360"/>
    </location>
</feature>
<evidence type="ECO:0000256" key="2">
    <source>
        <dbReference type="SAM" id="Phobius"/>
    </source>
</evidence>
<accession>J0LGU1</accession>
<evidence type="ECO:0000256" key="3">
    <source>
        <dbReference type="SAM" id="SignalP"/>
    </source>
</evidence>
<sequence>MSCCQIPGHRGVLLALLFATFASAAWISAVPPYGRWTLTTADPDSPNGIFDIIYYVDCSANISPALSMNVFAIATMGNITGSNLRLLIHTSLDGVDASVRLTDNFCVPTDSTVSSLLSAEKCPDIAVDLALDPTRPGLKTCIGSIDQSSPSQTHSQSPETSTKPQSQDSSRSSEFSLPSSPTANESQSSRVPVALIAGSVAGGLALLAITVLLLVLFRRRRQTLRRGSWSSGINGEAVYDPQSSRPYWSTTGNIPTITSTGPSVYYAPSDFRSSTHVKSHASMSDLPRTSYSGQPSVLSPVRHSGLSAVSSSTRPLSSLSVSAVPEHESMSHNAAGPAGVTILSYSDAPPAYGPPESTSG</sequence>
<keyword evidence="2" id="KW-0812">Transmembrane</keyword>
<dbReference type="Proteomes" id="UP000006514">
    <property type="component" value="Unassembled WGS sequence"/>
</dbReference>
<feature type="region of interest" description="Disordered" evidence="1">
    <location>
        <begin position="278"/>
        <end position="360"/>
    </location>
</feature>
<gene>
    <name evidence="4" type="ORF">AURDEDRAFT_129722</name>
</gene>
<dbReference type="AlphaFoldDB" id="J0LGU1"/>
<keyword evidence="5" id="KW-1185">Reference proteome</keyword>
<keyword evidence="2" id="KW-0472">Membrane</keyword>
<reference evidence="5" key="1">
    <citation type="journal article" date="2012" name="Science">
        <title>The Paleozoic origin of enzymatic lignin decomposition reconstructed from 31 fungal genomes.</title>
        <authorList>
            <person name="Floudas D."/>
            <person name="Binder M."/>
            <person name="Riley R."/>
            <person name="Barry K."/>
            <person name="Blanchette R.A."/>
            <person name="Henrissat B."/>
            <person name="Martinez A.T."/>
            <person name="Otillar R."/>
            <person name="Spatafora J.W."/>
            <person name="Yadav J.S."/>
            <person name="Aerts A."/>
            <person name="Benoit I."/>
            <person name="Boyd A."/>
            <person name="Carlson A."/>
            <person name="Copeland A."/>
            <person name="Coutinho P.M."/>
            <person name="de Vries R.P."/>
            <person name="Ferreira P."/>
            <person name="Findley K."/>
            <person name="Foster B."/>
            <person name="Gaskell J."/>
            <person name="Glotzer D."/>
            <person name="Gorecki P."/>
            <person name="Heitman J."/>
            <person name="Hesse C."/>
            <person name="Hori C."/>
            <person name="Igarashi K."/>
            <person name="Jurgens J.A."/>
            <person name="Kallen N."/>
            <person name="Kersten P."/>
            <person name="Kohler A."/>
            <person name="Kuees U."/>
            <person name="Kumar T.K.A."/>
            <person name="Kuo A."/>
            <person name="LaButti K."/>
            <person name="Larrondo L.F."/>
            <person name="Lindquist E."/>
            <person name="Ling A."/>
            <person name="Lombard V."/>
            <person name="Lucas S."/>
            <person name="Lundell T."/>
            <person name="Martin R."/>
            <person name="McLaughlin D.J."/>
            <person name="Morgenstern I."/>
            <person name="Morin E."/>
            <person name="Murat C."/>
            <person name="Nagy L.G."/>
            <person name="Nolan M."/>
            <person name="Ohm R.A."/>
            <person name="Patyshakuliyeva A."/>
            <person name="Rokas A."/>
            <person name="Ruiz-Duenas F.J."/>
            <person name="Sabat G."/>
            <person name="Salamov A."/>
            <person name="Samejima M."/>
            <person name="Schmutz J."/>
            <person name="Slot J.C."/>
            <person name="St John F."/>
            <person name="Stenlid J."/>
            <person name="Sun H."/>
            <person name="Sun S."/>
            <person name="Syed K."/>
            <person name="Tsang A."/>
            <person name="Wiebenga A."/>
            <person name="Young D."/>
            <person name="Pisabarro A."/>
            <person name="Eastwood D.C."/>
            <person name="Martin F."/>
            <person name="Cullen D."/>
            <person name="Grigoriev I.V."/>
            <person name="Hibbett D.S."/>
        </authorList>
    </citation>
    <scope>NUCLEOTIDE SEQUENCE [LARGE SCALE GENOMIC DNA]</scope>
    <source>
        <strain evidence="5">TFB10046</strain>
    </source>
</reference>
<feature type="region of interest" description="Disordered" evidence="1">
    <location>
        <begin position="141"/>
        <end position="189"/>
    </location>
</feature>
<feature type="compositionally biased region" description="Low complexity" evidence="1">
    <location>
        <begin position="147"/>
        <end position="180"/>
    </location>
</feature>
<dbReference type="KEGG" id="adl:AURDEDRAFT_129722"/>
<evidence type="ECO:0000313" key="4">
    <source>
        <dbReference type="EMBL" id="EJD36988.1"/>
    </source>
</evidence>
<dbReference type="EMBL" id="JH687849">
    <property type="protein sequence ID" value="EJD36988.1"/>
    <property type="molecule type" value="Genomic_DNA"/>
</dbReference>
<evidence type="ECO:0000256" key="1">
    <source>
        <dbReference type="SAM" id="MobiDB-lite"/>
    </source>
</evidence>
<feature type="compositionally biased region" description="Low complexity" evidence="1">
    <location>
        <begin position="306"/>
        <end position="323"/>
    </location>
</feature>
<keyword evidence="2" id="KW-1133">Transmembrane helix</keyword>
<name>J0LGU1_AURST</name>
<keyword evidence="3" id="KW-0732">Signal</keyword>
<feature type="signal peptide" evidence="3">
    <location>
        <begin position="1"/>
        <end position="24"/>
    </location>
</feature>
<feature type="transmembrane region" description="Helical" evidence="2">
    <location>
        <begin position="193"/>
        <end position="217"/>
    </location>
</feature>